<keyword evidence="3" id="KW-1015">Disulfide bond</keyword>
<evidence type="ECO:0000256" key="6">
    <source>
        <dbReference type="ARBA" id="ARBA00076468"/>
    </source>
</evidence>
<evidence type="ECO:0000313" key="8">
    <source>
        <dbReference type="EMBL" id="KAF7272904.1"/>
    </source>
</evidence>
<dbReference type="FunFam" id="2.40.10.10:FF:000038">
    <property type="entry name" value="Serine protease"/>
    <property type="match status" value="1"/>
</dbReference>
<comment type="subcellular location">
    <subcellularLocation>
        <location evidence="1">Secreted</location>
    </subcellularLocation>
</comment>
<dbReference type="PRINTS" id="PR00722">
    <property type="entry name" value="CHYMOTRYPSIN"/>
</dbReference>
<evidence type="ECO:0000259" key="7">
    <source>
        <dbReference type="PROSITE" id="PS50240"/>
    </source>
</evidence>
<evidence type="ECO:0000256" key="3">
    <source>
        <dbReference type="ARBA" id="ARBA00023157"/>
    </source>
</evidence>
<dbReference type="InterPro" id="IPR009003">
    <property type="entry name" value="Peptidase_S1_PA"/>
</dbReference>
<dbReference type="InterPro" id="IPR001314">
    <property type="entry name" value="Peptidase_S1A"/>
</dbReference>
<evidence type="ECO:0000313" key="9">
    <source>
        <dbReference type="Proteomes" id="UP000625711"/>
    </source>
</evidence>
<dbReference type="PROSITE" id="PS00134">
    <property type="entry name" value="TRYPSIN_HIS"/>
    <property type="match status" value="1"/>
</dbReference>
<gene>
    <name evidence="8" type="ORF">GWI33_014341</name>
</gene>
<feature type="domain" description="Peptidase S1" evidence="7">
    <location>
        <begin position="109"/>
        <end position="349"/>
    </location>
</feature>
<sequence length="360" mass="40374">MDSVNNKNFLCVVYVLFVLFSTIHTLNNFSIYSEESHVQYCLCVPFWQCKEDFSGLDDNGLGVDVRERSSRPRSFSSCTGDLDVCCNVECGKKGNTVAPIVNKKIDKRILGDATIAEFAEFPWMLGILKGRVYKCGASLIHPKVSLTAAHCVSSPGDYVIRAGEWHWERQTEPLPHQDRDVDNIIIHEDFHPRSLQYDIALIILKKPFKLTRNVGIICLPQGIPKVNLSHCVVTGWGKNSFRKGTYQPVLKKVVLPVISRSKCTEILQNVRLGPMFTLHDSFICAGGETNKDACKGDGGGPLICSLEGKPQRYQQVGIVSWGLTCGMSYAPGVYVNLVMFSEWIDKKMIEHKLDIDIYKH</sequence>
<dbReference type="Pfam" id="PF00089">
    <property type="entry name" value="Trypsin"/>
    <property type="match status" value="1"/>
</dbReference>
<dbReference type="GO" id="GO:0005576">
    <property type="term" value="C:extracellular region"/>
    <property type="evidence" value="ECO:0007669"/>
    <property type="project" value="UniProtKB-SubCell"/>
</dbReference>
<keyword evidence="2" id="KW-0964">Secreted</keyword>
<proteinExistence type="inferred from homology"/>
<evidence type="ECO:0000256" key="2">
    <source>
        <dbReference type="ARBA" id="ARBA00022525"/>
    </source>
</evidence>
<dbReference type="EMBL" id="JAACXV010013657">
    <property type="protein sequence ID" value="KAF7272904.1"/>
    <property type="molecule type" value="Genomic_DNA"/>
</dbReference>
<reference evidence="8" key="1">
    <citation type="submission" date="2020-08" db="EMBL/GenBank/DDBJ databases">
        <title>Genome sequencing and assembly of the red palm weevil Rhynchophorus ferrugineus.</title>
        <authorList>
            <person name="Dias G.B."/>
            <person name="Bergman C.M."/>
            <person name="Manee M."/>
        </authorList>
    </citation>
    <scope>NUCLEOTIDE SEQUENCE</scope>
    <source>
        <strain evidence="8">AA-2017</strain>
        <tissue evidence="8">Whole larva</tissue>
    </source>
</reference>
<dbReference type="GO" id="GO:0004252">
    <property type="term" value="F:serine-type endopeptidase activity"/>
    <property type="evidence" value="ECO:0007669"/>
    <property type="project" value="InterPro"/>
</dbReference>
<dbReference type="InterPro" id="IPR018114">
    <property type="entry name" value="TRYPSIN_HIS"/>
</dbReference>
<comment type="similarity">
    <text evidence="4">Belongs to the peptidase S1 family. CLIP subfamily.</text>
</comment>
<dbReference type="Gene3D" id="2.40.10.10">
    <property type="entry name" value="Trypsin-like serine proteases"/>
    <property type="match status" value="1"/>
</dbReference>
<evidence type="ECO:0000256" key="4">
    <source>
        <dbReference type="ARBA" id="ARBA00024195"/>
    </source>
</evidence>
<dbReference type="SMART" id="SM00020">
    <property type="entry name" value="Tryp_SPc"/>
    <property type="match status" value="1"/>
</dbReference>
<accession>A0A834I2T2</accession>
<protein>
    <recommendedName>
        <fullName evidence="5">Phenoloxidase-activating factor 2</fullName>
    </recommendedName>
    <alternativeName>
        <fullName evidence="6">Prophenoloxidase-activating factor II</fullName>
    </alternativeName>
</protein>
<dbReference type="Proteomes" id="UP000625711">
    <property type="component" value="Unassembled WGS sequence"/>
</dbReference>
<dbReference type="PANTHER" id="PTHR24256">
    <property type="entry name" value="TRYPTASE-RELATED"/>
    <property type="match status" value="1"/>
</dbReference>
<dbReference type="InterPro" id="IPR051487">
    <property type="entry name" value="Ser/Thr_Proteases_Immune/Dev"/>
</dbReference>
<dbReference type="SUPFAM" id="SSF50494">
    <property type="entry name" value="Trypsin-like serine proteases"/>
    <property type="match status" value="1"/>
</dbReference>
<organism evidence="8 9">
    <name type="scientific">Rhynchophorus ferrugineus</name>
    <name type="common">Red palm weevil</name>
    <name type="synonym">Curculio ferrugineus</name>
    <dbReference type="NCBI Taxonomy" id="354439"/>
    <lineage>
        <taxon>Eukaryota</taxon>
        <taxon>Metazoa</taxon>
        <taxon>Ecdysozoa</taxon>
        <taxon>Arthropoda</taxon>
        <taxon>Hexapoda</taxon>
        <taxon>Insecta</taxon>
        <taxon>Pterygota</taxon>
        <taxon>Neoptera</taxon>
        <taxon>Endopterygota</taxon>
        <taxon>Coleoptera</taxon>
        <taxon>Polyphaga</taxon>
        <taxon>Cucujiformia</taxon>
        <taxon>Curculionidae</taxon>
        <taxon>Dryophthorinae</taxon>
        <taxon>Rhynchophorus</taxon>
    </lineage>
</organism>
<evidence type="ECO:0000256" key="1">
    <source>
        <dbReference type="ARBA" id="ARBA00004613"/>
    </source>
</evidence>
<name>A0A834I2T2_RHYFE</name>
<dbReference type="AlphaFoldDB" id="A0A834I2T2"/>
<keyword evidence="9" id="KW-1185">Reference proteome</keyword>
<dbReference type="InterPro" id="IPR043504">
    <property type="entry name" value="Peptidase_S1_PA_chymotrypsin"/>
</dbReference>
<comment type="caution">
    <text evidence="8">The sequence shown here is derived from an EMBL/GenBank/DDBJ whole genome shotgun (WGS) entry which is preliminary data.</text>
</comment>
<dbReference type="InterPro" id="IPR001254">
    <property type="entry name" value="Trypsin_dom"/>
</dbReference>
<dbReference type="PROSITE" id="PS50240">
    <property type="entry name" value="TRYPSIN_DOM"/>
    <property type="match status" value="1"/>
</dbReference>
<evidence type="ECO:0000256" key="5">
    <source>
        <dbReference type="ARBA" id="ARBA00068096"/>
    </source>
</evidence>
<dbReference type="CDD" id="cd00190">
    <property type="entry name" value="Tryp_SPc"/>
    <property type="match status" value="1"/>
</dbReference>
<dbReference type="OrthoDB" id="6261922at2759"/>
<dbReference type="GO" id="GO:0006508">
    <property type="term" value="P:proteolysis"/>
    <property type="evidence" value="ECO:0007669"/>
    <property type="project" value="InterPro"/>
</dbReference>